<feature type="region of interest" description="Disordered" evidence="1">
    <location>
        <begin position="1"/>
        <end position="23"/>
    </location>
</feature>
<dbReference type="RefSeq" id="WP_109297169.1">
    <property type="nucleotide sequence ID" value="NZ_BGZL01000010.1"/>
</dbReference>
<keyword evidence="2" id="KW-0472">Membrane</keyword>
<proteinExistence type="predicted"/>
<accession>A0A2S1Z7J7</accession>
<keyword evidence="2" id="KW-1133">Transmembrane helix</keyword>
<dbReference type="Proteomes" id="UP000265354">
    <property type="component" value="Unassembled WGS sequence"/>
</dbReference>
<keyword evidence="5" id="KW-1185">Reference proteome</keyword>
<gene>
    <name evidence="3" type="ORF">DDQ41_29305</name>
    <name evidence="4" type="ORF">SSP531S_38710</name>
</gene>
<protein>
    <recommendedName>
        <fullName evidence="7">SCO1431 family membrane protein</fullName>
    </recommendedName>
</protein>
<name>A0A2S1Z7J7_9ACTN</name>
<reference evidence="3 5" key="1">
    <citation type="submission" date="2018-05" db="EMBL/GenBank/DDBJ databases">
        <title>Complete genome sequence of the Type Strain of Streptomyces spongiicola HNM0071, the producer of staurosporine.</title>
        <authorList>
            <person name="Zhou S."/>
            <person name="Huang X."/>
        </authorList>
    </citation>
    <scope>NUCLEOTIDE SEQUENCE [LARGE SCALE GENOMIC DNA]</scope>
    <source>
        <strain evidence="3 5">HNM0071</strain>
    </source>
</reference>
<sequence length="59" mass="6441">MTDRRTPPQETPPVEASIAEAHQERPDGGIWEHPVVILSLIVACSVFFAALFIGRALSL</sequence>
<dbReference type="Proteomes" id="UP000245051">
    <property type="component" value="Chromosome"/>
</dbReference>
<dbReference type="EMBL" id="CP029254">
    <property type="protein sequence ID" value="AWK12337.1"/>
    <property type="molecule type" value="Genomic_DNA"/>
</dbReference>
<evidence type="ECO:0000313" key="4">
    <source>
        <dbReference type="EMBL" id="GBQ02412.1"/>
    </source>
</evidence>
<evidence type="ECO:0000256" key="2">
    <source>
        <dbReference type="SAM" id="Phobius"/>
    </source>
</evidence>
<evidence type="ECO:0000313" key="6">
    <source>
        <dbReference type="Proteomes" id="UP000265354"/>
    </source>
</evidence>
<dbReference type="OrthoDB" id="4314417at2"/>
<dbReference type="Pfam" id="PF20088">
    <property type="entry name" value="DUF6480"/>
    <property type="match status" value="1"/>
</dbReference>
<dbReference type="InterPro" id="IPR045512">
    <property type="entry name" value="DUF6480"/>
</dbReference>
<dbReference type="EMBL" id="BGZL01000010">
    <property type="protein sequence ID" value="GBQ02412.1"/>
    <property type="molecule type" value="Genomic_DNA"/>
</dbReference>
<organism evidence="4 6">
    <name type="scientific">Streptomyces spongiicola</name>
    <dbReference type="NCBI Taxonomy" id="1690221"/>
    <lineage>
        <taxon>Bacteria</taxon>
        <taxon>Bacillati</taxon>
        <taxon>Actinomycetota</taxon>
        <taxon>Actinomycetes</taxon>
        <taxon>Kitasatosporales</taxon>
        <taxon>Streptomycetaceae</taxon>
        <taxon>Streptomyces</taxon>
    </lineage>
</organism>
<evidence type="ECO:0000313" key="5">
    <source>
        <dbReference type="Proteomes" id="UP000245051"/>
    </source>
</evidence>
<evidence type="ECO:0000256" key="1">
    <source>
        <dbReference type="SAM" id="MobiDB-lite"/>
    </source>
</evidence>
<evidence type="ECO:0000313" key="3">
    <source>
        <dbReference type="EMBL" id="AWK12337.1"/>
    </source>
</evidence>
<reference evidence="4 6" key="2">
    <citation type="submission" date="2018-07" db="EMBL/GenBank/DDBJ databases">
        <title>Whole Genome Shotgun Sequence of Streptomyces spongiicola strain 531S.</title>
        <authorList>
            <person name="Dohra H."/>
            <person name="Kodani S."/>
        </authorList>
    </citation>
    <scope>NUCLEOTIDE SEQUENCE [LARGE SCALE GENOMIC DNA]</scope>
    <source>
        <strain evidence="4 6">531S</strain>
    </source>
</reference>
<feature type="transmembrane region" description="Helical" evidence="2">
    <location>
        <begin position="35"/>
        <end position="57"/>
    </location>
</feature>
<keyword evidence="2" id="KW-0812">Transmembrane</keyword>
<evidence type="ECO:0008006" key="7">
    <source>
        <dbReference type="Google" id="ProtNLM"/>
    </source>
</evidence>
<dbReference type="AlphaFoldDB" id="A0A2S1Z7J7"/>
<dbReference type="KEGG" id="sspo:DDQ41_29305"/>